<proteinExistence type="inferred from homology"/>
<feature type="site" description="Transition state stabilizer" evidence="7">
    <location>
        <position position="182"/>
    </location>
</feature>
<dbReference type="GO" id="GO:0004619">
    <property type="term" value="F:phosphoglycerate mutase activity"/>
    <property type="evidence" value="ECO:0007669"/>
    <property type="project" value="UniProtKB-EC"/>
</dbReference>
<dbReference type="InterPro" id="IPR029033">
    <property type="entry name" value="His_PPase_superfam"/>
</dbReference>
<keyword evidence="4 8" id="KW-0413">Isomerase</keyword>
<organism evidence="9 10">
    <name type="scientific">Babesia bovis</name>
    <dbReference type="NCBI Taxonomy" id="5865"/>
    <lineage>
        <taxon>Eukaryota</taxon>
        <taxon>Sar</taxon>
        <taxon>Alveolata</taxon>
        <taxon>Apicomplexa</taxon>
        <taxon>Aconoidasida</taxon>
        <taxon>Piroplasmida</taxon>
        <taxon>Babesiidae</taxon>
        <taxon>Babesia</taxon>
    </lineage>
</organism>
<evidence type="ECO:0000313" key="9">
    <source>
        <dbReference type="EMBL" id="EDO08346.1"/>
    </source>
</evidence>
<dbReference type="VEuPathDB" id="PiroplasmaDB:BBOV_III007860"/>
<evidence type="ECO:0000256" key="4">
    <source>
        <dbReference type="ARBA" id="ARBA00023235"/>
    </source>
</evidence>
<dbReference type="PIRSF" id="PIRSF000709">
    <property type="entry name" value="6PFK_2-Ptase"/>
    <property type="match status" value="1"/>
</dbReference>
<evidence type="ECO:0000256" key="5">
    <source>
        <dbReference type="PIRSR" id="PIRSR613078-1"/>
    </source>
</evidence>
<dbReference type="NCBIfam" id="NF010713">
    <property type="entry name" value="PRK14115.1"/>
    <property type="match status" value="1"/>
</dbReference>
<dbReference type="Pfam" id="PF00300">
    <property type="entry name" value="His_Phos_1"/>
    <property type="match status" value="2"/>
</dbReference>
<keyword evidence="10" id="KW-1185">Reference proteome</keyword>
<dbReference type="PROSITE" id="PS00175">
    <property type="entry name" value="PG_MUTASE"/>
    <property type="match status" value="1"/>
</dbReference>
<feature type="binding site" evidence="6">
    <location>
        <begin position="8"/>
        <end position="15"/>
    </location>
    <ligand>
        <name>substrate</name>
    </ligand>
</feature>
<dbReference type="InParanoid" id="A7AP62"/>
<accession>A7AP62</accession>
<dbReference type="FunCoup" id="A7AP62">
    <property type="interactions" value="49"/>
</dbReference>
<comment type="similarity">
    <text evidence="2 8">Belongs to the phosphoglycerate mutase family. BPG-dependent PGAM subfamily.</text>
</comment>
<evidence type="ECO:0000256" key="7">
    <source>
        <dbReference type="PIRSR" id="PIRSR613078-3"/>
    </source>
</evidence>
<dbReference type="EC" id="5.4.2.11" evidence="8"/>
<reference evidence="10" key="2">
    <citation type="journal article" date="2020" name="Data Brief">
        <title>Transcriptome dataset of Babesia bovis life stages within vertebrate and invertebrate hosts.</title>
        <authorList>
            <person name="Ueti M.W."/>
            <person name="Johnson W.C."/>
            <person name="Kappmeyer L.S."/>
            <person name="Herndon D.R."/>
            <person name="Mousel M.R."/>
            <person name="Reif K.E."/>
            <person name="Taus N.S."/>
            <person name="Ifeonu O.O."/>
            <person name="Silva J.C."/>
            <person name="Suarez C.E."/>
            <person name="Brayton K.A."/>
        </authorList>
    </citation>
    <scope>NUCLEOTIDE SEQUENCE [LARGE SCALE GENOMIC DNA]</scope>
</reference>
<feature type="active site" description="Proton donor/acceptor" evidence="5">
    <location>
        <position position="87"/>
    </location>
</feature>
<evidence type="ECO:0000256" key="6">
    <source>
        <dbReference type="PIRSR" id="PIRSR613078-2"/>
    </source>
</evidence>
<dbReference type="OMA" id="MLPYWYD"/>
<sequence length="248" mass="28365">MMTLVVIRHGESAWNLENRFCGWVNQPLTKCGENEAREGGEALKREGLTFGVLFTSVLDRAIKTADIVLDILGQTGIPTFRSWRLNERHYGALQGLNKVETVEKYSLEQVNLWRRSYDVPPPPCETTSEYYPGNDPKYADIPRDEIPNGESLEHCVKRVKPYWENDILPMLKKGEPVLIVSHGNAIRSLMKLFDTTNEDVTKLNLPNGVPLVYKFSEDMKVVEKKFLLSEEELKARMEKIANQVIKNN</sequence>
<feature type="active site" description="Tele-phosphohistidine intermediate" evidence="5">
    <location>
        <position position="9"/>
    </location>
</feature>
<evidence type="ECO:0000256" key="2">
    <source>
        <dbReference type="ARBA" id="ARBA00006717"/>
    </source>
</evidence>
<dbReference type="PANTHER" id="PTHR11931">
    <property type="entry name" value="PHOSPHOGLYCERATE MUTASE"/>
    <property type="match status" value="1"/>
</dbReference>
<dbReference type="Proteomes" id="UP000002173">
    <property type="component" value="Unassembled WGS sequence"/>
</dbReference>
<evidence type="ECO:0000256" key="3">
    <source>
        <dbReference type="ARBA" id="ARBA00023152"/>
    </source>
</evidence>
<evidence type="ECO:0000313" key="10">
    <source>
        <dbReference type="Proteomes" id="UP000002173"/>
    </source>
</evidence>
<evidence type="ECO:0000256" key="1">
    <source>
        <dbReference type="ARBA" id="ARBA00000380"/>
    </source>
</evidence>
<dbReference type="InterPro" id="IPR013078">
    <property type="entry name" value="His_Pase_superF_clade-1"/>
</dbReference>
<dbReference type="CDD" id="cd07067">
    <property type="entry name" value="HP_PGM_like"/>
    <property type="match status" value="1"/>
</dbReference>
<feature type="binding site" evidence="6">
    <location>
        <begin position="87"/>
        <end position="90"/>
    </location>
    <ligand>
        <name>substrate</name>
    </ligand>
</feature>
<dbReference type="HAMAP" id="MF_01039">
    <property type="entry name" value="PGAM_GpmA"/>
    <property type="match status" value="1"/>
</dbReference>
<feature type="binding site" evidence="6">
    <location>
        <begin position="183"/>
        <end position="184"/>
    </location>
    <ligand>
        <name>substrate</name>
    </ligand>
</feature>
<dbReference type="SUPFAM" id="SSF53254">
    <property type="entry name" value="Phosphoglycerate mutase-like"/>
    <property type="match status" value="1"/>
</dbReference>
<reference evidence="10" key="3">
    <citation type="journal article" date="2021" name="Int. J. Parasitol.">
        <title>Comparative analysis of gene expression between Babesia bovis blood stages and kinetes allowed by improved genome annotation.</title>
        <authorList>
            <person name="Ueti M.W."/>
            <person name="Johnson W.C."/>
            <person name="Kappmeyer L.S."/>
            <person name="Herndon D.R."/>
            <person name="Mousel M.R."/>
            <person name="Reif K.E."/>
            <person name="Taus N.S."/>
            <person name="Ifeonu O.O."/>
            <person name="Silva J.C."/>
            <person name="Suarez C.E."/>
            <person name="Brayton K.A."/>
        </authorList>
    </citation>
    <scope>NUCLEOTIDE SEQUENCE [LARGE SCALE GENOMIC DNA]</scope>
</reference>
<gene>
    <name evidence="9" type="ORF">BBOV_III007860</name>
</gene>
<dbReference type="Gene3D" id="3.40.50.1240">
    <property type="entry name" value="Phosphoglycerate mutase-like"/>
    <property type="match status" value="1"/>
</dbReference>
<dbReference type="KEGG" id="bbo:BBOV_III007860"/>
<dbReference type="AlphaFoldDB" id="A7AP62"/>
<dbReference type="RefSeq" id="XP_001611914.1">
    <property type="nucleotide sequence ID" value="XM_001611864.1"/>
</dbReference>
<feature type="binding site" evidence="6">
    <location>
        <position position="98"/>
    </location>
    <ligand>
        <name>substrate</name>
    </ligand>
</feature>
<dbReference type="NCBIfam" id="TIGR01258">
    <property type="entry name" value="pgm_1"/>
    <property type="match status" value="1"/>
</dbReference>
<dbReference type="InterPro" id="IPR005952">
    <property type="entry name" value="Phosphogly_mut1"/>
</dbReference>
<dbReference type="GeneID" id="5480166"/>
<protein>
    <recommendedName>
        <fullName evidence="8">Phosphoglycerate mutase</fullName>
        <ecNumber evidence="8">5.4.2.11</ecNumber>
    </recommendedName>
</protein>
<dbReference type="eggNOG" id="KOG0235">
    <property type="taxonomic scope" value="Eukaryota"/>
</dbReference>
<keyword evidence="3 8" id="KW-0324">Glycolysis</keyword>
<dbReference type="STRING" id="5865.A7AP62"/>
<dbReference type="GO" id="GO:0006096">
    <property type="term" value="P:glycolytic process"/>
    <property type="evidence" value="ECO:0007669"/>
    <property type="project" value="UniProtKB-KW"/>
</dbReference>
<feature type="binding site" evidence="6">
    <location>
        <begin position="114"/>
        <end position="115"/>
    </location>
    <ligand>
        <name>substrate</name>
    </ligand>
</feature>
<evidence type="ECO:0000256" key="8">
    <source>
        <dbReference type="RuleBase" id="RU004511"/>
    </source>
</evidence>
<feature type="binding site" evidence="6">
    <location>
        <position position="60"/>
    </location>
    <ligand>
        <name>substrate</name>
    </ligand>
</feature>
<dbReference type="SMART" id="SM00855">
    <property type="entry name" value="PGAM"/>
    <property type="match status" value="1"/>
</dbReference>
<comment type="catalytic activity">
    <reaction evidence="1 8">
        <text>(2R)-2-phosphoglycerate = (2R)-3-phosphoglycerate</text>
        <dbReference type="Rhea" id="RHEA:15901"/>
        <dbReference type="ChEBI" id="CHEBI:58272"/>
        <dbReference type="ChEBI" id="CHEBI:58289"/>
        <dbReference type="EC" id="5.4.2.11"/>
    </reaction>
</comment>
<comment type="caution">
    <text evidence="9">The sequence shown here is derived from an EMBL/GenBank/DDBJ whole genome shotgun (WGS) entry which is preliminary data.</text>
</comment>
<dbReference type="EMBL" id="AAXT01000001">
    <property type="protein sequence ID" value="EDO08346.1"/>
    <property type="molecule type" value="Genomic_DNA"/>
</dbReference>
<dbReference type="FunFam" id="3.40.50.1240:FF:000003">
    <property type="entry name" value="2,3-bisphosphoglycerate-dependent phosphoglycerate mutase"/>
    <property type="match status" value="1"/>
</dbReference>
<reference evidence="9 10" key="1">
    <citation type="journal article" date="2007" name="PLoS Pathog.">
        <title>Genome sequence of Babesia bovis and comparative analysis of apicomplexan hemoprotozoa.</title>
        <authorList>
            <person name="Brayton K.A."/>
            <person name="Lau A.O.T."/>
            <person name="Herndon D.R."/>
            <person name="Hannick L."/>
            <person name="Kappmeyer L.S."/>
            <person name="Berens S.J."/>
            <person name="Bidwell S.L."/>
            <person name="Brown W.C."/>
            <person name="Crabtree J."/>
            <person name="Fadrosh D."/>
            <person name="Feldblum T."/>
            <person name="Forberger H.A."/>
            <person name="Haas B.J."/>
            <person name="Howell J.M."/>
            <person name="Khouri H."/>
            <person name="Koo H."/>
            <person name="Mann D.J."/>
            <person name="Norimine J."/>
            <person name="Paulsen I.T."/>
            <person name="Radune D."/>
            <person name="Ren Q."/>
            <person name="Smith R.K. Jr."/>
            <person name="Suarez C.E."/>
            <person name="White O."/>
            <person name="Wortman J.R."/>
            <person name="Knowles D.P. Jr."/>
            <person name="McElwain T.F."/>
            <person name="Nene V.M."/>
        </authorList>
    </citation>
    <scope>NUCLEOTIDE SEQUENCE [LARGE SCALE GENOMIC DNA]</scope>
    <source>
        <strain evidence="9">T2Bo</strain>
    </source>
</reference>
<name>A7AP62_BABBO</name>
<dbReference type="InterPro" id="IPR001345">
    <property type="entry name" value="PG/BPGM_mutase_AS"/>
</dbReference>